<name>A0ABV6BKN8_9FLAO</name>
<dbReference type="RefSeq" id="WP_379683275.1">
    <property type="nucleotide sequence ID" value="NZ_JBHLYW010000003.1"/>
</dbReference>
<sequence length="241" mass="29098">MISNYNELLICIKKIEKQIFKLKLEQRILINNRNFTKTRQVFAQQQYLELQILNYITHYQEKIKNNYLESKVYSHSLCNLIESYQPKTNINEFIYCLKQLTTEYNHLLKDLKIFHKLNRLEDVNAVKEKIKNQTFHIEEIFLELSYIVLLPNLNIDNNQIRDFNSFAIFFQECYTSKIGTLKKELHSKQTELKSIKTILNFKSFRAIRKEIKTIKAELESIQIRKNDLKFIDQIKWEYSIT</sequence>
<accession>A0ABV6BKN8</accession>
<evidence type="ECO:0008006" key="3">
    <source>
        <dbReference type="Google" id="ProtNLM"/>
    </source>
</evidence>
<evidence type="ECO:0000313" key="1">
    <source>
        <dbReference type="EMBL" id="MFC0075999.1"/>
    </source>
</evidence>
<comment type="caution">
    <text evidence="1">The sequence shown here is derived from an EMBL/GenBank/DDBJ whole genome shotgun (WGS) entry which is preliminary data.</text>
</comment>
<gene>
    <name evidence="1" type="ORF">ACFFLS_03030</name>
</gene>
<protein>
    <recommendedName>
        <fullName evidence="3">CHAD domain-containing protein</fullName>
    </recommendedName>
</protein>
<keyword evidence="2" id="KW-1185">Reference proteome</keyword>
<evidence type="ECO:0000313" key="2">
    <source>
        <dbReference type="Proteomes" id="UP001589734"/>
    </source>
</evidence>
<reference evidence="1 2" key="1">
    <citation type="submission" date="2024-09" db="EMBL/GenBank/DDBJ databases">
        <authorList>
            <person name="Sun Q."/>
            <person name="Mori K."/>
        </authorList>
    </citation>
    <scope>NUCLEOTIDE SEQUENCE [LARGE SCALE GENOMIC DNA]</scope>
    <source>
        <strain evidence="1 2">CGMCC 1.12926</strain>
    </source>
</reference>
<organism evidence="1 2">
    <name type="scientific">Flavobacterium procerum</name>
    <dbReference type="NCBI Taxonomy" id="1455569"/>
    <lineage>
        <taxon>Bacteria</taxon>
        <taxon>Pseudomonadati</taxon>
        <taxon>Bacteroidota</taxon>
        <taxon>Flavobacteriia</taxon>
        <taxon>Flavobacteriales</taxon>
        <taxon>Flavobacteriaceae</taxon>
        <taxon>Flavobacterium</taxon>
    </lineage>
</organism>
<dbReference type="EMBL" id="JBHLYW010000003">
    <property type="protein sequence ID" value="MFC0075999.1"/>
    <property type="molecule type" value="Genomic_DNA"/>
</dbReference>
<proteinExistence type="predicted"/>
<dbReference type="Proteomes" id="UP001589734">
    <property type="component" value="Unassembled WGS sequence"/>
</dbReference>